<feature type="transmembrane region" description="Helical" evidence="10">
    <location>
        <begin position="493"/>
        <end position="512"/>
    </location>
</feature>
<keyword evidence="2 8" id="KW-0813">Transport</keyword>
<dbReference type="GO" id="GO:0005886">
    <property type="term" value="C:plasma membrane"/>
    <property type="evidence" value="ECO:0007669"/>
    <property type="project" value="TreeGrafter"/>
</dbReference>
<keyword evidence="4 10" id="KW-1133">Transmembrane helix</keyword>
<dbReference type="VEuPathDB" id="FungiDB:SPPG_03990"/>
<feature type="region of interest" description="Disordered" evidence="9">
    <location>
        <begin position="275"/>
        <end position="296"/>
    </location>
</feature>
<evidence type="ECO:0000256" key="1">
    <source>
        <dbReference type="ARBA" id="ARBA00004141"/>
    </source>
</evidence>
<keyword evidence="3 8" id="KW-0812">Transmembrane</keyword>
<dbReference type="PANTHER" id="PTHR11003:SF352">
    <property type="entry name" value="BCDNA.GH04802-RELATED"/>
    <property type="match status" value="1"/>
</dbReference>
<reference evidence="12 13" key="1">
    <citation type="submission" date="2009-08" db="EMBL/GenBank/DDBJ databases">
        <title>The Genome Sequence of Spizellomyces punctatus strain DAOM BR117.</title>
        <authorList>
            <consortium name="The Broad Institute Genome Sequencing Platform"/>
            <person name="Russ C."/>
            <person name="Cuomo C."/>
            <person name="Shea T."/>
            <person name="Young S.K."/>
            <person name="Zeng Q."/>
            <person name="Koehrsen M."/>
            <person name="Haas B."/>
            <person name="Borodovsky M."/>
            <person name="Guigo R."/>
            <person name="Alvarado L."/>
            <person name="Berlin A."/>
            <person name="Bochicchio J."/>
            <person name="Borenstein D."/>
            <person name="Chapman S."/>
            <person name="Chen Z."/>
            <person name="Engels R."/>
            <person name="Freedman E."/>
            <person name="Gellesch M."/>
            <person name="Goldberg J."/>
            <person name="Griggs A."/>
            <person name="Gujja S."/>
            <person name="Heiman D."/>
            <person name="Hepburn T."/>
            <person name="Howarth C."/>
            <person name="Jen D."/>
            <person name="Larson L."/>
            <person name="Lewis B."/>
            <person name="Mehta T."/>
            <person name="Park D."/>
            <person name="Pearson M."/>
            <person name="Roberts A."/>
            <person name="Saif S."/>
            <person name="Shenoy N."/>
            <person name="Sisk P."/>
            <person name="Stolte C."/>
            <person name="Sykes S."/>
            <person name="Thomson T."/>
            <person name="Walk T."/>
            <person name="White J."/>
            <person name="Yandava C."/>
            <person name="Burger G."/>
            <person name="Gray M.W."/>
            <person name="Holland P.W.H."/>
            <person name="King N."/>
            <person name="Lang F.B.F."/>
            <person name="Roger A.J."/>
            <person name="Ruiz-Trillo I."/>
            <person name="Lander E."/>
            <person name="Nusbaum C."/>
        </authorList>
    </citation>
    <scope>NUCLEOTIDE SEQUENCE [LARGE SCALE GENOMIC DNA]</scope>
    <source>
        <strain evidence="12 13">DAOM BR117</strain>
    </source>
</reference>
<evidence type="ECO:0000313" key="12">
    <source>
        <dbReference type="EMBL" id="KND00890.1"/>
    </source>
</evidence>
<dbReference type="PRINTS" id="PR01333">
    <property type="entry name" value="2POREKCHANEL"/>
</dbReference>
<evidence type="ECO:0000256" key="2">
    <source>
        <dbReference type="ARBA" id="ARBA00022448"/>
    </source>
</evidence>
<name>A0A0L0HJ15_SPIPD</name>
<feature type="transmembrane region" description="Helical" evidence="10">
    <location>
        <begin position="132"/>
        <end position="153"/>
    </location>
</feature>
<dbReference type="InParanoid" id="A0A0L0HJ15"/>
<evidence type="ECO:0000256" key="10">
    <source>
        <dbReference type="SAM" id="Phobius"/>
    </source>
</evidence>
<feature type="transmembrane region" description="Helical" evidence="10">
    <location>
        <begin position="61"/>
        <end position="83"/>
    </location>
</feature>
<sequence>MMQKYIPLATGVMLPIATALNTQSLIVAGWLYEEKLSHDYPFYESLVRPHKHRLVYYKPSVVFVLSAISLGFGLLSVITLFVRMLEKKIKWCTRLMIAGAAGQGLFASAAVIAFIIWKSLTYVHGKYTEGCFYSAISAAMSITVALLSAYHHHLNRRQLYSYTLYELSPSQRQLILLLITSISYTFAMGAAYAGLEGWDFDDGVYWCVSTLATIGFGDLVPQSITGKVTLPLAASCGIGILAASIYAIRQVALELLTHRLASEYSRSFGIAKEYVPTEDHSPEEGRPLSSSPIMHQSWDMFPQSEGSVSRRRSIGAAPQTNQRCRPAAPQSIPRSRASEPHVAFSAPNTNILLNTGHSVYEPTPHSNERPSNIRYSAPAVAESFGLPLGRSFTTSVLEARTMVISRGAHLPQLTIVAPADVRRRQVVEATRRTFRQQITFAILAVIANMSVFGGVFSLFEGWHFFEGLYFTFCALTTIGYGDYTLSTVQSRSIFMWFLYIGIGSVTYMFSLMSERALDQWTVTVNKIENRVDRYERKAKLKKLYKNKGLTLGVRRRARKEESTDQESELLGEREPVTRARQSDDEHPLTSESEFYLSDAQSQEHLPAEAPVWEGIGRPRASPQPLEAEETSKEVETPEVAGELELETTPLLSPTIEPPVVGSVRIEPPSPSTLWGRSRGPPLLYRTGTVDSTASSLRGVVRLEAPATSLPPSDIGNYPSFRRVETTPTGTEGRRGTETRFLSTGVPIDHYSTDEEEFEVTGRSVRMFSGRKSRRSSIVSRIVQQPISADAAFDREELNISCPDDERAAV</sequence>
<evidence type="ECO:0000256" key="6">
    <source>
        <dbReference type="ARBA" id="ARBA00023136"/>
    </source>
</evidence>
<keyword evidence="13" id="KW-1185">Reference proteome</keyword>
<dbReference type="AlphaFoldDB" id="A0A0L0HJ15"/>
<feature type="domain" description="Potassium channel" evidence="11">
    <location>
        <begin position="182"/>
        <end position="251"/>
    </location>
</feature>
<dbReference type="STRING" id="645134.A0A0L0HJ15"/>
<evidence type="ECO:0000313" key="13">
    <source>
        <dbReference type="Proteomes" id="UP000053201"/>
    </source>
</evidence>
<feature type="transmembrane region" description="Helical" evidence="10">
    <location>
        <begin position="174"/>
        <end position="195"/>
    </location>
</feature>
<feature type="transmembrane region" description="Helical" evidence="10">
    <location>
        <begin position="438"/>
        <end position="456"/>
    </location>
</feature>
<feature type="transmembrane region" description="Helical" evidence="10">
    <location>
        <begin position="95"/>
        <end position="117"/>
    </location>
</feature>
<feature type="transmembrane region" description="Helical" evidence="10">
    <location>
        <begin position="462"/>
        <end position="481"/>
    </location>
</feature>
<evidence type="ECO:0000256" key="9">
    <source>
        <dbReference type="SAM" id="MobiDB-lite"/>
    </source>
</evidence>
<feature type="compositionally biased region" description="Basic and acidic residues" evidence="9">
    <location>
        <begin position="570"/>
        <end position="588"/>
    </location>
</feature>
<organism evidence="12 13">
    <name type="scientific">Spizellomyces punctatus (strain DAOM BR117)</name>
    <dbReference type="NCBI Taxonomy" id="645134"/>
    <lineage>
        <taxon>Eukaryota</taxon>
        <taxon>Fungi</taxon>
        <taxon>Fungi incertae sedis</taxon>
        <taxon>Chytridiomycota</taxon>
        <taxon>Chytridiomycota incertae sedis</taxon>
        <taxon>Chytridiomycetes</taxon>
        <taxon>Spizellomycetales</taxon>
        <taxon>Spizellomycetaceae</taxon>
        <taxon>Spizellomyces</taxon>
    </lineage>
</organism>
<protein>
    <recommendedName>
        <fullName evidence="11">Potassium channel domain-containing protein</fullName>
    </recommendedName>
</protein>
<feature type="compositionally biased region" description="Basic and acidic residues" evidence="9">
    <location>
        <begin position="275"/>
        <end position="286"/>
    </location>
</feature>
<gene>
    <name evidence="12" type="ORF">SPPG_03990</name>
</gene>
<dbReference type="OMA" id="SFEEWAW"/>
<keyword evidence="5 8" id="KW-0406">Ion transport</keyword>
<feature type="transmembrane region" description="Helical" evidence="10">
    <location>
        <begin position="228"/>
        <end position="248"/>
    </location>
</feature>
<evidence type="ECO:0000256" key="8">
    <source>
        <dbReference type="RuleBase" id="RU003857"/>
    </source>
</evidence>
<dbReference type="GO" id="GO:0030322">
    <property type="term" value="P:stabilization of membrane potential"/>
    <property type="evidence" value="ECO:0007669"/>
    <property type="project" value="TreeGrafter"/>
</dbReference>
<dbReference type="EMBL" id="KQ257455">
    <property type="protein sequence ID" value="KND00890.1"/>
    <property type="molecule type" value="Genomic_DNA"/>
</dbReference>
<dbReference type="Gene3D" id="1.10.287.70">
    <property type="match status" value="2"/>
</dbReference>
<dbReference type="Proteomes" id="UP000053201">
    <property type="component" value="Unassembled WGS sequence"/>
</dbReference>
<accession>A0A0L0HJ15</accession>
<dbReference type="RefSeq" id="XP_016608929.1">
    <property type="nucleotide sequence ID" value="XM_016752239.1"/>
</dbReference>
<feature type="region of interest" description="Disordered" evidence="9">
    <location>
        <begin position="555"/>
        <end position="639"/>
    </location>
</feature>
<dbReference type="SUPFAM" id="SSF81324">
    <property type="entry name" value="Voltage-gated potassium channels"/>
    <property type="match status" value="2"/>
</dbReference>
<feature type="domain" description="Potassium channel" evidence="11">
    <location>
        <begin position="446"/>
        <end position="514"/>
    </location>
</feature>
<dbReference type="GO" id="GO:0022841">
    <property type="term" value="F:potassium ion leak channel activity"/>
    <property type="evidence" value="ECO:0007669"/>
    <property type="project" value="TreeGrafter"/>
</dbReference>
<evidence type="ECO:0000256" key="7">
    <source>
        <dbReference type="ARBA" id="ARBA00023303"/>
    </source>
</evidence>
<evidence type="ECO:0000256" key="4">
    <source>
        <dbReference type="ARBA" id="ARBA00022989"/>
    </source>
</evidence>
<dbReference type="GO" id="GO:0015271">
    <property type="term" value="F:outward rectifier potassium channel activity"/>
    <property type="evidence" value="ECO:0007669"/>
    <property type="project" value="TreeGrafter"/>
</dbReference>
<evidence type="ECO:0000256" key="5">
    <source>
        <dbReference type="ARBA" id="ARBA00023065"/>
    </source>
</evidence>
<dbReference type="PANTHER" id="PTHR11003">
    <property type="entry name" value="POTASSIUM CHANNEL, SUBFAMILY K"/>
    <property type="match status" value="1"/>
</dbReference>
<dbReference type="OrthoDB" id="297496at2759"/>
<comment type="similarity">
    <text evidence="8">Belongs to the two pore domain potassium channel (TC 1.A.1.8) family.</text>
</comment>
<comment type="subcellular location">
    <subcellularLocation>
        <location evidence="1">Membrane</location>
        <topology evidence="1">Multi-pass membrane protein</topology>
    </subcellularLocation>
</comment>
<feature type="transmembrane region" description="Helical" evidence="10">
    <location>
        <begin position="12"/>
        <end position="32"/>
    </location>
</feature>
<dbReference type="InterPro" id="IPR003280">
    <property type="entry name" value="2pore_dom_K_chnl"/>
</dbReference>
<keyword evidence="7 8" id="KW-0407">Ion channel</keyword>
<keyword evidence="6 10" id="KW-0472">Membrane</keyword>
<dbReference type="Pfam" id="PF07885">
    <property type="entry name" value="Ion_trans_2"/>
    <property type="match status" value="2"/>
</dbReference>
<proteinExistence type="inferred from homology"/>
<feature type="region of interest" description="Disordered" evidence="9">
    <location>
        <begin position="308"/>
        <end position="334"/>
    </location>
</feature>
<evidence type="ECO:0000256" key="3">
    <source>
        <dbReference type="ARBA" id="ARBA00022692"/>
    </source>
</evidence>
<dbReference type="InterPro" id="IPR013099">
    <property type="entry name" value="K_chnl_dom"/>
</dbReference>
<evidence type="ECO:0000259" key="11">
    <source>
        <dbReference type="Pfam" id="PF07885"/>
    </source>
</evidence>
<dbReference type="GeneID" id="27687468"/>